<dbReference type="GO" id="GO:0042552">
    <property type="term" value="P:myelination"/>
    <property type="evidence" value="ECO:0007669"/>
    <property type="project" value="TreeGrafter"/>
</dbReference>
<evidence type="ECO:0000256" key="3">
    <source>
        <dbReference type="ARBA" id="ARBA00022692"/>
    </source>
</evidence>
<evidence type="ECO:0000313" key="12">
    <source>
        <dbReference type="Ensembl" id="ENSRFEP00010019847.1"/>
    </source>
</evidence>
<evidence type="ECO:0000256" key="6">
    <source>
        <dbReference type="ARBA" id="ARBA00023136"/>
    </source>
</evidence>
<reference evidence="12 13" key="2">
    <citation type="journal article" date="2018" name="Annu Rev Anim Biosci">
        <title>Bat Biology, Genomes, and the Bat1K Project: To Generate Chromosome-Level Genomes for All Living Bat Species.</title>
        <authorList>
            <person name="Teeling E.C."/>
            <person name="Vernes S.C."/>
            <person name="Davalos L.M."/>
            <person name="Ray D.A."/>
            <person name="Gilbert M.T.P."/>
            <person name="Myers E."/>
        </authorList>
    </citation>
    <scope>NUCLEOTIDE SEQUENCE</scope>
</reference>
<dbReference type="SMART" id="SM00409">
    <property type="entry name" value="IG"/>
    <property type="match status" value="1"/>
</dbReference>
<evidence type="ECO:0000256" key="8">
    <source>
        <dbReference type="ARBA" id="ARBA00023180"/>
    </source>
</evidence>
<evidence type="ECO:0000256" key="5">
    <source>
        <dbReference type="ARBA" id="ARBA00022989"/>
    </source>
</evidence>
<name>A0A671FBN4_RHIFE</name>
<dbReference type="Proteomes" id="UP000472240">
    <property type="component" value="Chromosome 22"/>
</dbReference>
<dbReference type="InterPro" id="IPR003599">
    <property type="entry name" value="Ig_sub"/>
</dbReference>
<keyword evidence="13" id="KW-1185">Reference proteome</keyword>
<accession>A0A671FBN4</accession>
<comment type="subcellular location">
    <subcellularLocation>
        <location evidence="1">Membrane</location>
        <topology evidence="1">Single-pass type I membrane protein</topology>
    </subcellularLocation>
</comment>
<organism evidence="12 13">
    <name type="scientific">Rhinolophus ferrumequinum</name>
    <name type="common">Greater horseshoe bat</name>
    <dbReference type="NCBI Taxonomy" id="59479"/>
    <lineage>
        <taxon>Eukaryota</taxon>
        <taxon>Metazoa</taxon>
        <taxon>Chordata</taxon>
        <taxon>Craniata</taxon>
        <taxon>Vertebrata</taxon>
        <taxon>Euteleostomi</taxon>
        <taxon>Mammalia</taxon>
        <taxon>Eutheria</taxon>
        <taxon>Laurasiatheria</taxon>
        <taxon>Chiroptera</taxon>
        <taxon>Yinpterochiroptera</taxon>
        <taxon>Rhinolophoidea</taxon>
        <taxon>Rhinolophidae</taxon>
        <taxon>Rhinolophinae</taxon>
        <taxon>Rhinolophus</taxon>
    </lineage>
</organism>
<comment type="similarity">
    <text evidence="2">Belongs to the myelin P0 protein family.</text>
</comment>
<keyword evidence="4" id="KW-0732">Signal</keyword>
<dbReference type="PRINTS" id="PR00213">
    <property type="entry name" value="MYELINP0"/>
</dbReference>
<dbReference type="InterPro" id="IPR000920">
    <property type="entry name" value="Myelin_P0-rel"/>
</dbReference>
<keyword evidence="3" id="KW-0812">Transmembrane</keyword>
<evidence type="ECO:0000256" key="1">
    <source>
        <dbReference type="ARBA" id="ARBA00004479"/>
    </source>
</evidence>
<feature type="region of interest" description="Disordered" evidence="10">
    <location>
        <begin position="307"/>
        <end position="352"/>
    </location>
</feature>
<evidence type="ECO:0000256" key="9">
    <source>
        <dbReference type="ARBA" id="ARBA00023319"/>
    </source>
</evidence>
<dbReference type="InterPro" id="IPR013106">
    <property type="entry name" value="Ig_V-set"/>
</dbReference>
<dbReference type="InterPro" id="IPR047014">
    <property type="entry name" value="Myelin_P0_Ig-like"/>
</dbReference>
<reference evidence="12" key="5">
    <citation type="submission" date="2025-09" db="UniProtKB">
        <authorList>
            <consortium name="Ensembl"/>
        </authorList>
    </citation>
    <scope>IDENTIFICATION</scope>
</reference>
<reference evidence="12" key="4">
    <citation type="submission" date="2025-08" db="UniProtKB">
        <authorList>
            <consortium name="Ensembl"/>
        </authorList>
    </citation>
    <scope>IDENTIFICATION</scope>
</reference>
<dbReference type="InParanoid" id="A0A671FBN4"/>
<protein>
    <recommendedName>
        <fullName evidence="11">Ig-like domain-containing protein</fullName>
    </recommendedName>
</protein>
<evidence type="ECO:0000313" key="13">
    <source>
        <dbReference type="Proteomes" id="UP000472240"/>
    </source>
</evidence>
<evidence type="ECO:0000256" key="2">
    <source>
        <dbReference type="ARBA" id="ARBA00007180"/>
    </source>
</evidence>
<keyword evidence="8" id="KW-0325">Glycoprotein</keyword>
<dbReference type="PANTHER" id="PTHR13869:SF7">
    <property type="entry name" value="MYELIN PROTEIN P0"/>
    <property type="match status" value="1"/>
</dbReference>
<dbReference type="InterPro" id="IPR007110">
    <property type="entry name" value="Ig-like_dom"/>
</dbReference>
<keyword evidence="7" id="KW-1015">Disulfide bond</keyword>
<proteinExistence type="inferred from homology"/>
<keyword evidence="5" id="KW-1133">Transmembrane helix</keyword>
<dbReference type="CDD" id="cd05879">
    <property type="entry name" value="IgV_P0"/>
    <property type="match status" value="1"/>
</dbReference>
<dbReference type="AlphaFoldDB" id="A0A671FBN4"/>
<keyword evidence="6" id="KW-0472">Membrane</keyword>
<dbReference type="GeneTree" id="ENSGT01030000234556"/>
<dbReference type="InterPro" id="IPR036179">
    <property type="entry name" value="Ig-like_dom_sf"/>
</dbReference>
<dbReference type="SMART" id="SM00406">
    <property type="entry name" value="IGv"/>
    <property type="match status" value="1"/>
</dbReference>
<dbReference type="InterPro" id="IPR013783">
    <property type="entry name" value="Ig-like_fold"/>
</dbReference>
<evidence type="ECO:0000256" key="10">
    <source>
        <dbReference type="SAM" id="MobiDB-lite"/>
    </source>
</evidence>
<reference evidence="12 13" key="1">
    <citation type="journal article" date="2015" name="Annu Rev Anim Biosci">
        <title>The Genome 10K Project: a way forward.</title>
        <authorList>
            <person name="Koepfli K.P."/>
            <person name="Paten B."/>
            <person name="O'Brien S.J."/>
            <person name="Koepfli K.P."/>
            <person name="Paten B."/>
            <person name="Antunes A."/>
            <person name="Belov K."/>
            <person name="Bustamante C."/>
            <person name="Castoe T.A."/>
            <person name="Clawson H."/>
            <person name="Crawford A.J."/>
            <person name="Diekhans M."/>
            <person name="Distel D."/>
            <person name="Durbin R."/>
            <person name="Earl D."/>
            <person name="Fujita M.K."/>
            <person name="Gamble T."/>
            <person name="Georges A."/>
            <person name="Gemmell N."/>
            <person name="Gilbert M.T."/>
            <person name="Graves J.M."/>
            <person name="Green R.E."/>
            <person name="Hickey G."/>
            <person name="Jarvis E.D."/>
            <person name="Johnson W."/>
            <person name="Komissarov A."/>
            <person name="Korf I."/>
            <person name="Kuhn R."/>
            <person name="Larkin D.M."/>
            <person name="Lewin H."/>
            <person name="Lopez J.V."/>
            <person name="Ma J."/>
            <person name="Marques-Bonet T."/>
            <person name="Miller W."/>
            <person name="Murphy R."/>
            <person name="Pevzner P."/>
            <person name="Shapiro B."/>
            <person name="Steiner C."/>
            <person name="Tamazian G."/>
            <person name="Venkatesh B."/>
            <person name="Wang J."/>
            <person name="Wayne R."/>
            <person name="Wiley E."/>
            <person name="Yang H."/>
            <person name="Zhang G."/>
            <person name="Haussler D."/>
            <person name="Ryder O."/>
            <person name="O'Brien S.J."/>
        </authorList>
    </citation>
    <scope>NUCLEOTIDE SEQUENCE</scope>
</reference>
<dbReference type="FunFam" id="2.60.40.10:FF:000193">
    <property type="entry name" value="Myelin protein zero-like 1 like"/>
    <property type="match status" value="1"/>
</dbReference>
<sequence>MRFGDKVQLLEIVQRSHVLCEHLPSWDAHSICTQLPSSSRDLGLVISASIFAMASARSQTSTDLSSRVLVPPSPALLAVLCPAQAIVVYTDREVHGAVGSRVTLHCSFWSSEWVSDDISFTWRYQPEGGRDAISIFHYAKGQPYIDEVGTFKERIQWVGDPRWKDGSIVIHNLDYSDNGTFTCDVKNPPDIVGKTSKVTLYVFEKGARGHGTGGQGTGVWEAGQGGVRKDCAAGGGGQMPAVLCPSGSGRWAEGSLCPEGARERPLLAPHSAPLPSQCPLATAWCWGPSSGAFWAGCCCCCCSSTWSGTAGSAGRRPCRGGSGKGRQGPLEGGEARGDGRLRPPCGGSGRAAPTAPLSLQCHGEGEISQAWEGLVQARPAGTSYPPPLPPPGFLGAQGLILPCTGPKDCVFGACPSGTEKKGTLIPRASTPGHLHPHPLHPPACPSASFFSDPPCPPSGGPAPHCVLPANTRTIQIRLSSRVY</sequence>
<keyword evidence="9" id="KW-0393">Immunoglobulin domain</keyword>
<dbReference type="GO" id="GO:0005886">
    <property type="term" value="C:plasma membrane"/>
    <property type="evidence" value="ECO:0007669"/>
    <property type="project" value="TreeGrafter"/>
</dbReference>
<dbReference type="Ensembl" id="ENSRFET00010021602.1">
    <property type="protein sequence ID" value="ENSRFEP00010019847.1"/>
    <property type="gene ID" value="ENSRFEG00010013364.1"/>
</dbReference>
<dbReference type="PANTHER" id="PTHR13869">
    <property type="entry name" value="MYELIN P0 RELATED"/>
    <property type="match status" value="1"/>
</dbReference>
<dbReference type="PROSITE" id="PS50835">
    <property type="entry name" value="IG_LIKE"/>
    <property type="match status" value="1"/>
</dbReference>
<dbReference type="SUPFAM" id="SSF48726">
    <property type="entry name" value="Immunoglobulin"/>
    <property type="match status" value="1"/>
</dbReference>
<evidence type="ECO:0000256" key="4">
    <source>
        <dbReference type="ARBA" id="ARBA00022729"/>
    </source>
</evidence>
<reference evidence="13" key="3">
    <citation type="submission" date="2018-12" db="EMBL/GenBank/DDBJ databases">
        <title>G10K-VGP greater horseshoe bat female genome, primary haplotype.</title>
        <authorList>
            <person name="Teeling E."/>
            <person name="Myers G."/>
            <person name="Vernes S."/>
            <person name="Pippel M."/>
            <person name="Winkler S."/>
            <person name="Fedrigo O."/>
            <person name="Rhie A."/>
            <person name="Koren S."/>
            <person name="Phillippy A."/>
            <person name="Lewin H."/>
            <person name="Damas J."/>
            <person name="Howe K."/>
            <person name="Mountcastle J."/>
            <person name="Jarvis E.D."/>
        </authorList>
    </citation>
    <scope>NUCLEOTIDE SEQUENCE [LARGE SCALE GENOMIC DNA]</scope>
</reference>
<evidence type="ECO:0000259" key="11">
    <source>
        <dbReference type="PROSITE" id="PS50835"/>
    </source>
</evidence>
<dbReference type="Pfam" id="PF07686">
    <property type="entry name" value="V-set"/>
    <property type="match status" value="1"/>
</dbReference>
<feature type="domain" description="Ig-like" evidence="11">
    <location>
        <begin position="82"/>
        <end position="199"/>
    </location>
</feature>
<evidence type="ECO:0000256" key="7">
    <source>
        <dbReference type="ARBA" id="ARBA00023157"/>
    </source>
</evidence>
<dbReference type="Gene3D" id="2.60.40.10">
    <property type="entry name" value="Immunoglobulins"/>
    <property type="match status" value="1"/>
</dbReference>